<dbReference type="InterPro" id="IPR013317">
    <property type="entry name" value="DnaA_dom"/>
</dbReference>
<keyword evidence="3" id="KW-0067">ATP-binding</keyword>
<keyword evidence="3" id="KW-0347">Helicase</keyword>
<dbReference type="GO" id="GO:0004386">
    <property type="term" value="F:helicase activity"/>
    <property type="evidence" value="ECO:0007669"/>
    <property type="project" value="UniProtKB-KW"/>
</dbReference>
<dbReference type="PANTHER" id="PTHR30050:SF8">
    <property type="entry name" value="PRIMOSOMAL PROTEIN DNAI"/>
    <property type="match status" value="1"/>
</dbReference>
<feature type="domain" description="Chromosomal replication initiator protein DnaA ATPAse" evidence="1">
    <location>
        <begin position="125"/>
        <end position="229"/>
    </location>
</feature>
<name>A0A0D0YY25_9LACO</name>
<evidence type="ECO:0000259" key="1">
    <source>
        <dbReference type="Pfam" id="PF00308"/>
    </source>
</evidence>
<protein>
    <submittedName>
        <fullName evidence="3">Helicase loader</fullName>
    </submittedName>
</protein>
<evidence type="ECO:0000313" key="4">
    <source>
        <dbReference type="Proteomes" id="UP000032279"/>
    </source>
</evidence>
<dbReference type="EMBL" id="AWTT01000004">
    <property type="protein sequence ID" value="KIS04079.1"/>
    <property type="molecule type" value="Genomic_DNA"/>
</dbReference>
<dbReference type="AlphaFoldDB" id="A0A0D0YY25"/>
<gene>
    <name evidence="3" type="primary">dnaI</name>
    <name evidence="3" type="ORF">WDC_0281</name>
</gene>
<dbReference type="SUPFAM" id="SSF52540">
    <property type="entry name" value="P-loop containing nucleoside triphosphate hydrolases"/>
    <property type="match status" value="1"/>
</dbReference>
<dbReference type="PATRIC" id="fig|1335616.4.peg.280"/>
<dbReference type="RefSeq" id="WP_044010014.1">
    <property type="nucleotide sequence ID" value="NZ_AWTT01000004.1"/>
</dbReference>
<dbReference type="InterPro" id="IPR027417">
    <property type="entry name" value="P-loop_NTPase"/>
</dbReference>
<dbReference type="Pfam" id="PF07319">
    <property type="entry name" value="DnaI_N"/>
    <property type="match status" value="1"/>
</dbReference>
<dbReference type="InterPro" id="IPR009928">
    <property type="entry name" value="DnaI_N"/>
</dbReference>
<dbReference type="Proteomes" id="UP000032279">
    <property type="component" value="Unassembled WGS sequence"/>
</dbReference>
<accession>A0A0D0YY25</accession>
<dbReference type="Pfam" id="PF00308">
    <property type="entry name" value="Bac_DnaA"/>
    <property type="match status" value="1"/>
</dbReference>
<dbReference type="PANTHER" id="PTHR30050">
    <property type="entry name" value="CHROMOSOMAL REPLICATION INITIATOR PROTEIN DNAA"/>
    <property type="match status" value="1"/>
</dbReference>
<keyword evidence="4" id="KW-1185">Reference proteome</keyword>
<dbReference type="OrthoDB" id="61127at2"/>
<proteinExistence type="predicted"/>
<dbReference type="GO" id="GO:0006260">
    <property type="term" value="P:DNA replication"/>
    <property type="evidence" value="ECO:0007669"/>
    <property type="project" value="TreeGrafter"/>
</dbReference>
<reference evidence="3 4" key="1">
    <citation type="submission" date="2013-08" db="EMBL/GenBank/DDBJ databases">
        <title>Lactobacillus wasatchii sp. WDC04, a late gas producing bacteria isolated from aged chedder cheese.</title>
        <authorList>
            <person name="Oberg C.J."/>
            <person name="Culumber M."/>
            <person name="McMahon D.J."/>
            <person name="Broadbent J.R."/>
            <person name="Oberg T.S."/>
            <person name="Ortaki F."/>
        </authorList>
    </citation>
    <scope>NUCLEOTIDE SEQUENCE [LARGE SCALE GENOMIC DNA]</scope>
    <source>
        <strain evidence="3 4">WDC04</strain>
    </source>
</reference>
<organism evidence="3 4">
    <name type="scientific">Paucilactobacillus wasatchensis</name>
    <dbReference type="NCBI Taxonomy" id="1335616"/>
    <lineage>
        <taxon>Bacteria</taxon>
        <taxon>Bacillati</taxon>
        <taxon>Bacillota</taxon>
        <taxon>Bacilli</taxon>
        <taxon>Lactobacillales</taxon>
        <taxon>Lactobacillaceae</taxon>
        <taxon>Paucilactobacillus</taxon>
    </lineage>
</organism>
<comment type="caution">
    <text evidence="3">The sequence shown here is derived from an EMBL/GenBank/DDBJ whole genome shotgun (WGS) entry which is preliminary data.</text>
</comment>
<dbReference type="CDD" id="cd00009">
    <property type="entry name" value="AAA"/>
    <property type="match status" value="1"/>
</dbReference>
<evidence type="ECO:0000259" key="2">
    <source>
        <dbReference type="Pfam" id="PF07319"/>
    </source>
</evidence>
<sequence length="310" mass="35324">MESVSESIKKMMKSRNFDPEYQKLIEHVYADKDVQSFLQVNQDKLSENSIMRGEAKLYEFVNEKTKLARNEATFAPGYRPTLVLNKNLIDVSYVPTNELLAQQAQTALKHRVRSISMPKLIKSASFDQFDMDNASRNQALMQANEFVASYRQHKDQFQPGLYLYGSFGVGKTYLLGAIANELAKYNVTTTMIHFPSFAVEMKNAIGDNNTGNKIESIKKSPILMLDDIGADAMSAWIRDDVLGVILEYRMQAELPTFFSSNFSMTDFESEHLAVNQRGDVEPLKAKRIMERIRFLAREVTMTGDNRRPKA</sequence>
<dbReference type="STRING" id="1335616.WDC_0281"/>
<feature type="domain" description="Primosomal DnaI N-terminal" evidence="2">
    <location>
        <begin position="1"/>
        <end position="93"/>
    </location>
</feature>
<dbReference type="NCBIfam" id="NF006505">
    <property type="entry name" value="PRK08939.1"/>
    <property type="match status" value="1"/>
</dbReference>
<evidence type="ECO:0000313" key="3">
    <source>
        <dbReference type="EMBL" id="KIS04079.1"/>
    </source>
</evidence>
<keyword evidence="3" id="KW-0547">Nucleotide-binding</keyword>
<dbReference type="Gene3D" id="3.40.50.300">
    <property type="entry name" value="P-loop containing nucleotide triphosphate hydrolases"/>
    <property type="match status" value="1"/>
</dbReference>
<keyword evidence="3" id="KW-0378">Hydrolase</keyword>